<keyword evidence="5" id="KW-0413">Isomerase</keyword>
<dbReference type="InterPro" id="IPR044666">
    <property type="entry name" value="Cyclophilin_A-like"/>
</dbReference>
<feature type="region of interest" description="Disordered" evidence="2">
    <location>
        <begin position="29"/>
        <end position="49"/>
    </location>
</feature>
<feature type="chain" id="PRO_5045729905" evidence="3">
    <location>
        <begin position="25"/>
        <end position="270"/>
    </location>
</feature>
<accession>A0ABV5XNM7</accession>
<proteinExistence type="predicted"/>
<dbReference type="EC" id="5.2.1.8" evidence="5"/>
<dbReference type="GO" id="GO:0003755">
    <property type="term" value="F:peptidyl-prolyl cis-trans isomerase activity"/>
    <property type="evidence" value="ECO:0007669"/>
    <property type="project" value="UniProtKB-EC"/>
</dbReference>
<dbReference type="InterPro" id="IPR029000">
    <property type="entry name" value="Cyclophilin-like_dom_sf"/>
</dbReference>
<dbReference type="PANTHER" id="PTHR45625">
    <property type="entry name" value="PEPTIDYL-PROLYL CIS-TRANS ISOMERASE-RELATED"/>
    <property type="match status" value="1"/>
</dbReference>
<evidence type="ECO:0000313" key="6">
    <source>
        <dbReference type="Proteomes" id="UP001589587"/>
    </source>
</evidence>
<gene>
    <name evidence="5" type="ORF">ACFFQ6_30525</name>
</gene>
<dbReference type="Proteomes" id="UP001589587">
    <property type="component" value="Unassembled WGS sequence"/>
</dbReference>
<dbReference type="PROSITE" id="PS50072">
    <property type="entry name" value="CSA_PPIASE_2"/>
    <property type="match status" value="1"/>
</dbReference>
<evidence type="ECO:0000259" key="4">
    <source>
        <dbReference type="PROSITE" id="PS50072"/>
    </source>
</evidence>
<evidence type="ECO:0000256" key="3">
    <source>
        <dbReference type="SAM" id="SignalP"/>
    </source>
</evidence>
<dbReference type="SUPFAM" id="SSF50891">
    <property type="entry name" value="Cyclophilin-like"/>
    <property type="match status" value="1"/>
</dbReference>
<dbReference type="RefSeq" id="WP_378376531.1">
    <property type="nucleotide sequence ID" value="NZ_JBHMAS010000081.1"/>
</dbReference>
<dbReference type="Gene3D" id="2.40.100.10">
    <property type="entry name" value="Cyclophilin-like"/>
    <property type="match status" value="1"/>
</dbReference>
<evidence type="ECO:0000256" key="2">
    <source>
        <dbReference type="SAM" id="MobiDB-lite"/>
    </source>
</evidence>
<keyword evidence="6" id="KW-1185">Reference proteome</keyword>
<feature type="domain" description="PPIase cyclophilin-type" evidence="4">
    <location>
        <begin position="105"/>
        <end position="269"/>
    </location>
</feature>
<keyword evidence="3" id="KW-0732">Signal</keyword>
<reference evidence="5 6" key="1">
    <citation type="submission" date="2024-09" db="EMBL/GenBank/DDBJ databases">
        <authorList>
            <person name="Sun Q."/>
            <person name="Mori K."/>
        </authorList>
    </citation>
    <scope>NUCLEOTIDE SEQUENCE [LARGE SCALE GENOMIC DNA]</scope>
    <source>
        <strain evidence="5 6">JCM 11411</strain>
    </source>
</reference>
<dbReference type="EMBL" id="JBHMAS010000081">
    <property type="protein sequence ID" value="MFB9784044.1"/>
    <property type="molecule type" value="Genomic_DNA"/>
</dbReference>
<feature type="signal peptide" evidence="3">
    <location>
        <begin position="1"/>
        <end position="24"/>
    </location>
</feature>
<dbReference type="PROSITE" id="PS51257">
    <property type="entry name" value="PROKAR_LIPOPROTEIN"/>
    <property type="match status" value="1"/>
</dbReference>
<protein>
    <submittedName>
        <fullName evidence="5">Peptidylprolyl isomerase</fullName>
        <ecNumber evidence="5">5.2.1.8</ecNumber>
    </submittedName>
</protein>
<comment type="caution">
    <text evidence="5">The sequence shown here is derived from an EMBL/GenBank/DDBJ whole genome shotgun (WGS) entry which is preliminary data.</text>
</comment>
<evidence type="ECO:0000313" key="5">
    <source>
        <dbReference type="EMBL" id="MFB9784044.1"/>
    </source>
</evidence>
<dbReference type="InterPro" id="IPR002130">
    <property type="entry name" value="Cyclophilin-type_PPIase_dom"/>
</dbReference>
<evidence type="ECO:0000256" key="1">
    <source>
        <dbReference type="ARBA" id="ARBA00002388"/>
    </source>
</evidence>
<name>A0ABV5XNM7_9NOCA</name>
<feature type="compositionally biased region" description="Low complexity" evidence="2">
    <location>
        <begin position="29"/>
        <end position="48"/>
    </location>
</feature>
<sequence>MRRNPVMRFPVVIAAASAAALLLAGCSSDSGSSDSPSSTSKAKTTTAAMPPLDMSQFDALPPVPTPASATVDCSYPSAAGAAKTVNPPNSTGVSTEGTVNVALTTTAGPIGMELNRAEAPCTVNSIVSLTEQKYFDDTPCHRLVTSPGLQILQCGDPSGKGTGGPGYGFDNEYPTTAYPANDPALSLPAVYPRGTLAMANSGVSGSNGSQFFLVYEDSVLPPNYTVFGKIDDAGLATIEKIAADGDDGGMGATGGGAPNTPITIETAVVA</sequence>
<comment type="function">
    <text evidence="1">PPIases accelerate the folding of proteins. It catalyzes the cis-trans isomerization of proline imidic peptide bonds in oligopeptides.</text>
</comment>
<dbReference type="PANTHER" id="PTHR45625:SF3">
    <property type="entry name" value="PEPTIDYL-PROLYL CIS-TRANS ISOMERASE B-RELATED"/>
    <property type="match status" value="1"/>
</dbReference>
<dbReference type="Pfam" id="PF00160">
    <property type="entry name" value="Pro_isomerase"/>
    <property type="match status" value="1"/>
</dbReference>
<organism evidence="5 6">
    <name type="scientific">Rhodococcus baikonurensis</name>
    <dbReference type="NCBI Taxonomy" id="172041"/>
    <lineage>
        <taxon>Bacteria</taxon>
        <taxon>Bacillati</taxon>
        <taxon>Actinomycetota</taxon>
        <taxon>Actinomycetes</taxon>
        <taxon>Mycobacteriales</taxon>
        <taxon>Nocardiaceae</taxon>
        <taxon>Rhodococcus</taxon>
        <taxon>Rhodococcus erythropolis group</taxon>
    </lineage>
</organism>